<protein>
    <submittedName>
        <fullName evidence="2">Uncharacterized protein</fullName>
    </submittedName>
</protein>
<sequence>MTPAPDERTRIKAAMERILGGTPENSNGALTVVALATEARVPRNALTQRHVDLKNDFYERVRARGGIPDSEQRLRREIARLKRLRKDDAKEIRQLTEDNEALIGALNISQLQNEQLRQMLAEAPRNVRALN</sequence>
<gene>
    <name evidence="2" type="ORF">ACFPZF_37720</name>
</gene>
<dbReference type="Proteomes" id="UP001596066">
    <property type="component" value="Unassembled WGS sequence"/>
</dbReference>
<comment type="caution">
    <text evidence="2">The sequence shown here is derived from an EMBL/GenBank/DDBJ whole genome shotgun (WGS) entry which is preliminary data.</text>
</comment>
<keyword evidence="3" id="KW-1185">Reference proteome</keyword>
<reference evidence="3" key="1">
    <citation type="journal article" date="2019" name="Int. J. Syst. Evol. Microbiol.">
        <title>The Global Catalogue of Microorganisms (GCM) 10K type strain sequencing project: providing services to taxonomists for standard genome sequencing and annotation.</title>
        <authorList>
            <consortium name="The Broad Institute Genomics Platform"/>
            <consortium name="The Broad Institute Genome Sequencing Center for Infectious Disease"/>
            <person name="Wu L."/>
            <person name="Ma J."/>
        </authorList>
    </citation>
    <scope>NUCLEOTIDE SEQUENCE [LARGE SCALE GENOMIC DNA]</scope>
    <source>
        <strain evidence="3">CGMCC 4.1622</strain>
    </source>
</reference>
<proteinExistence type="predicted"/>
<evidence type="ECO:0000313" key="3">
    <source>
        <dbReference type="Proteomes" id="UP001596066"/>
    </source>
</evidence>
<feature type="coiled-coil region" evidence="1">
    <location>
        <begin position="67"/>
        <end position="98"/>
    </location>
</feature>
<evidence type="ECO:0000313" key="2">
    <source>
        <dbReference type="EMBL" id="MFC5647068.1"/>
    </source>
</evidence>
<evidence type="ECO:0000256" key="1">
    <source>
        <dbReference type="SAM" id="Coils"/>
    </source>
</evidence>
<name>A0ABW0VME6_9ACTN</name>
<accession>A0ABW0VME6</accession>
<dbReference type="EMBL" id="JBHSOC010000129">
    <property type="protein sequence ID" value="MFC5647068.1"/>
    <property type="molecule type" value="Genomic_DNA"/>
</dbReference>
<dbReference type="RefSeq" id="WP_346148911.1">
    <property type="nucleotide sequence ID" value="NZ_BAAAUA010000059.1"/>
</dbReference>
<organism evidence="2 3">
    <name type="scientific">Kitasatospora cinereorecta</name>
    <dbReference type="NCBI Taxonomy" id="285560"/>
    <lineage>
        <taxon>Bacteria</taxon>
        <taxon>Bacillati</taxon>
        <taxon>Actinomycetota</taxon>
        <taxon>Actinomycetes</taxon>
        <taxon>Kitasatosporales</taxon>
        <taxon>Streptomycetaceae</taxon>
        <taxon>Kitasatospora</taxon>
    </lineage>
</organism>
<keyword evidence="1" id="KW-0175">Coiled coil</keyword>